<reference evidence="1" key="1">
    <citation type="submission" date="2021-03" db="EMBL/GenBank/DDBJ databases">
        <authorList>
            <consortium name="DOE Joint Genome Institute"/>
            <person name="Ahrendt S."/>
            <person name="Looney B.P."/>
            <person name="Miyauchi S."/>
            <person name="Morin E."/>
            <person name="Drula E."/>
            <person name="Courty P.E."/>
            <person name="Chicoki N."/>
            <person name="Fauchery L."/>
            <person name="Kohler A."/>
            <person name="Kuo A."/>
            <person name="Labutti K."/>
            <person name="Pangilinan J."/>
            <person name="Lipzen A."/>
            <person name="Riley R."/>
            <person name="Andreopoulos W."/>
            <person name="He G."/>
            <person name="Johnson J."/>
            <person name="Barry K.W."/>
            <person name="Grigoriev I.V."/>
            <person name="Nagy L."/>
            <person name="Hibbett D."/>
            <person name="Henrissat B."/>
            <person name="Matheny P.B."/>
            <person name="Labbe J."/>
            <person name="Martin F."/>
        </authorList>
    </citation>
    <scope>NUCLEOTIDE SEQUENCE</scope>
    <source>
        <strain evidence="1">HHB10654</strain>
    </source>
</reference>
<accession>A0ACB8T4R0</accession>
<organism evidence="1 2">
    <name type="scientific">Artomyces pyxidatus</name>
    <dbReference type="NCBI Taxonomy" id="48021"/>
    <lineage>
        <taxon>Eukaryota</taxon>
        <taxon>Fungi</taxon>
        <taxon>Dikarya</taxon>
        <taxon>Basidiomycota</taxon>
        <taxon>Agaricomycotina</taxon>
        <taxon>Agaricomycetes</taxon>
        <taxon>Russulales</taxon>
        <taxon>Auriscalpiaceae</taxon>
        <taxon>Artomyces</taxon>
    </lineage>
</organism>
<keyword evidence="2" id="KW-1185">Reference proteome</keyword>
<reference evidence="1" key="2">
    <citation type="journal article" date="2022" name="New Phytol.">
        <title>Evolutionary transition to the ectomycorrhizal habit in the genomes of a hyperdiverse lineage of mushroom-forming fungi.</title>
        <authorList>
            <person name="Looney B."/>
            <person name="Miyauchi S."/>
            <person name="Morin E."/>
            <person name="Drula E."/>
            <person name="Courty P.E."/>
            <person name="Kohler A."/>
            <person name="Kuo A."/>
            <person name="LaButti K."/>
            <person name="Pangilinan J."/>
            <person name="Lipzen A."/>
            <person name="Riley R."/>
            <person name="Andreopoulos W."/>
            <person name="He G."/>
            <person name="Johnson J."/>
            <person name="Nolan M."/>
            <person name="Tritt A."/>
            <person name="Barry K.W."/>
            <person name="Grigoriev I.V."/>
            <person name="Nagy L.G."/>
            <person name="Hibbett D."/>
            <person name="Henrissat B."/>
            <person name="Matheny P.B."/>
            <person name="Labbe J."/>
            <person name="Martin F.M."/>
        </authorList>
    </citation>
    <scope>NUCLEOTIDE SEQUENCE</scope>
    <source>
        <strain evidence="1">HHB10654</strain>
    </source>
</reference>
<comment type="caution">
    <text evidence="1">The sequence shown here is derived from an EMBL/GenBank/DDBJ whole genome shotgun (WGS) entry which is preliminary data.</text>
</comment>
<name>A0ACB8T4R0_9AGAM</name>
<protein>
    <submittedName>
        <fullName evidence="1">Uncharacterized protein</fullName>
    </submittedName>
</protein>
<sequence length="294" mass="33239">MEGFPQALEHHSPSSVSFRVLSRFSLSLWSIQYPPGQEPSNLDSYRRDVETAPAVLKSLKGLIEADFYAEHLHEAYPSQRTRTRQKKRSKAADVTVDMAPFKTMNVPFPPDRSAADELGRQILVRQRDILICLLTILRRPALSSCFQDLYVLANMSEDKILQPITTMSALEAPVYTEDDSNLVPFSLAVSSLKANCYFVTAKGFGNWRVFLSGSARRSLIRVKQNDAKIFDIYMRKLRELSEGRFSETNQKRLSSTSPVDIFQAHLPGDARIIYQIDCVRECAIKVLKVSSNGE</sequence>
<evidence type="ECO:0000313" key="2">
    <source>
        <dbReference type="Proteomes" id="UP000814140"/>
    </source>
</evidence>
<evidence type="ECO:0000313" key="1">
    <source>
        <dbReference type="EMBL" id="KAI0063116.1"/>
    </source>
</evidence>
<dbReference type="EMBL" id="MU277204">
    <property type="protein sequence ID" value="KAI0063116.1"/>
    <property type="molecule type" value="Genomic_DNA"/>
</dbReference>
<dbReference type="Proteomes" id="UP000814140">
    <property type="component" value="Unassembled WGS sequence"/>
</dbReference>
<gene>
    <name evidence="1" type="ORF">BV25DRAFT_1915443</name>
</gene>
<proteinExistence type="predicted"/>